<keyword evidence="10" id="KW-1185">Reference proteome</keyword>
<sequence>MGGSKVEGFDAHYAGTPLWDLGRPQTALRDLAEAGAFRGRVLDVGCGTGEVALMAAALGLPTVGIDSASTAIGIARRKAEERGLPARFLVGDALNSATWASSSTPCSTAPCSTRSARPNASATPAAWPP</sequence>
<dbReference type="Pfam" id="PF13649">
    <property type="entry name" value="Methyltransf_25"/>
    <property type="match status" value="1"/>
</dbReference>
<evidence type="ECO:0000313" key="10">
    <source>
        <dbReference type="Proteomes" id="UP000646738"/>
    </source>
</evidence>
<reference evidence="10" key="2">
    <citation type="submission" date="2023-07" db="EMBL/GenBank/DDBJ databases">
        <title>Whole genome shotgun sequence of Streptomyces achromogenes subsp. rubradiris NBRC 14000.</title>
        <authorList>
            <person name="Komaki H."/>
            <person name="Tamura T."/>
        </authorList>
    </citation>
    <scope>NUCLEOTIDE SEQUENCE [LARGE SCALE GENOMIC DNA]</scope>
    <source>
        <strain evidence="10">NBRC 14000</strain>
    </source>
</reference>
<evidence type="ECO:0000313" key="5">
    <source>
        <dbReference type="EMBL" id="GHI52678.1"/>
    </source>
</evidence>
<dbReference type="Gene3D" id="3.40.50.150">
    <property type="entry name" value="Vaccinia Virus protein VP39"/>
    <property type="match status" value="1"/>
</dbReference>
<dbReference type="InterPro" id="IPR029063">
    <property type="entry name" value="SAM-dependent_MTases_sf"/>
</dbReference>
<dbReference type="CDD" id="cd02440">
    <property type="entry name" value="AdoMet_MTases"/>
    <property type="match status" value="1"/>
</dbReference>
<feature type="compositionally biased region" description="Low complexity" evidence="1">
    <location>
        <begin position="98"/>
        <end position="115"/>
    </location>
</feature>
<feature type="region of interest" description="Disordered" evidence="1">
    <location>
        <begin position="98"/>
        <end position="129"/>
    </location>
</feature>
<evidence type="ECO:0000313" key="4">
    <source>
        <dbReference type="EMBL" id="GHI52024.1"/>
    </source>
</evidence>
<evidence type="ECO:0000256" key="1">
    <source>
        <dbReference type="SAM" id="MobiDB-lite"/>
    </source>
</evidence>
<dbReference type="EMBL" id="BNEA01000006">
    <property type="protein sequence ID" value="GHI52024.1"/>
    <property type="molecule type" value="Genomic_DNA"/>
</dbReference>
<proteinExistence type="predicted"/>
<evidence type="ECO:0000313" key="8">
    <source>
        <dbReference type="EMBL" id="GHI58147.1"/>
    </source>
</evidence>
<protein>
    <recommendedName>
        <fullName evidence="2">Methyltransferase domain-containing protein</fullName>
    </recommendedName>
</protein>
<dbReference type="EMBL" id="BNEA01000016">
    <property type="protein sequence ID" value="GHI58147.1"/>
    <property type="molecule type" value="Genomic_DNA"/>
</dbReference>
<organism evidence="7 10">
    <name type="scientific">Streptomyces rubradiris</name>
    <name type="common">Streptomyces achromogenes subsp. rubradiris</name>
    <dbReference type="NCBI Taxonomy" id="285531"/>
    <lineage>
        <taxon>Bacteria</taxon>
        <taxon>Bacillati</taxon>
        <taxon>Actinomycetota</taxon>
        <taxon>Actinomycetes</taxon>
        <taxon>Kitasatosporales</taxon>
        <taxon>Streptomycetaceae</taxon>
        <taxon>Streptomyces</taxon>
    </lineage>
</organism>
<dbReference type="RefSeq" id="WP_229927023.1">
    <property type="nucleotide sequence ID" value="NZ_BNCB01000037.1"/>
</dbReference>
<feature type="domain" description="Methyltransferase" evidence="2">
    <location>
        <begin position="41"/>
        <end position="96"/>
    </location>
</feature>
<comment type="caution">
    <text evidence="7">The sequence shown here is derived from an EMBL/GenBank/DDBJ whole genome shotgun (WGS) entry which is preliminary data.</text>
</comment>
<name>A0ABQ3RAL2_STRRR</name>
<dbReference type="EMBL" id="BNEA01000008">
    <property type="protein sequence ID" value="GHI52678.1"/>
    <property type="molecule type" value="Genomic_DNA"/>
</dbReference>
<dbReference type="EMBL" id="BNEA01000019">
    <property type="protein sequence ID" value="GHI58300.1"/>
    <property type="molecule type" value="Genomic_DNA"/>
</dbReference>
<evidence type="ECO:0000313" key="7">
    <source>
        <dbReference type="EMBL" id="GHI52887.1"/>
    </source>
</evidence>
<evidence type="ECO:0000313" key="6">
    <source>
        <dbReference type="EMBL" id="GHI52689.1"/>
    </source>
</evidence>
<gene>
    <name evidence="3" type="ORF">Srubr_18220</name>
    <name evidence="4" type="ORF">Srubr_18700</name>
    <name evidence="5" type="ORF">Srubr_25240</name>
    <name evidence="6" type="ORF">Srubr_25350</name>
    <name evidence="7" type="ORF">Srubr_27330</name>
    <name evidence="8" type="ORF">Srubr_79930</name>
    <name evidence="9" type="ORF">Srubr_81460</name>
</gene>
<dbReference type="SUPFAM" id="SSF53335">
    <property type="entry name" value="S-adenosyl-L-methionine-dependent methyltransferases"/>
    <property type="match status" value="1"/>
</dbReference>
<dbReference type="EMBL" id="BNEA01000013">
    <property type="protein sequence ID" value="GHI52887.1"/>
    <property type="molecule type" value="Genomic_DNA"/>
</dbReference>
<dbReference type="Proteomes" id="UP000646738">
    <property type="component" value="Unassembled WGS sequence"/>
</dbReference>
<accession>A0ABQ3RAL2</accession>
<reference evidence="7" key="1">
    <citation type="submission" date="2020-09" db="EMBL/GenBank/DDBJ databases">
        <title>Whole genome shotgun sequence of Streptomyces achromogenes subsp. rubradiris NBRC 14000.</title>
        <authorList>
            <person name="Komaki H."/>
            <person name="Tamura T."/>
        </authorList>
    </citation>
    <scope>NUCLEOTIDE SEQUENCE</scope>
    <source>
        <strain evidence="7 10">NBRC 14000</strain>
    </source>
</reference>
<dbReference type="EMBL" id="BNEA01000004">
    <property type="protein sequence ID" value="GHI51976.1"/>
    <property type="molecule type" value="Genomic_DNA"/>
</dbReference>
<evidence type="ECO:0000259" key="2">
    <source>
        <dbReference type="Pfam" id="PF13649"/>
    </source>
</evidence>
<evidence type="ECO:0000313" key="9">
    <source>
        <dbReference type="EMBL" id="GHI58300.1"/>
    </source>
</evidence>
<dbReference type="InterPro" id="IPR041698">
    <property type="entry name" value="Methyltransf_25"/>
</dbReference>
<dbReference type="EMBL" id="BNEA01000009">
    <property type="protein sequence ID" value="GHI52689.1"/>
    <property type="molecule type" value="Genomic_DNA"/>
</dbReference>
<evidence type="ECO:0000313" key="3">
    <source>
        <dbReference type="EMBL" id="GHI51976.1"/>
    </source>
</evidence>